<feature type="compositionally biased region" description="Polar residues" evidence="1">
    <location>
        <begin position="155"/>
        <end position="165"/>
    </location>
</feature>
<accession>A0ABV4X662</accession>
<name>A0ABV4X662_9CYAN</name>
<comment type="caution">
    <text evidence="3">The sequence shown here is derived from an EMBL/GenBank/DDBJ whole genome shotgun (WGS) entry which is preliminary data.</text>
</comment>
<evidence type="ECO:0000256" key="1">
    <source>
        <dbReference type="SAM" id="MobiDB-lite"/>
    </source>
</evidence>
<dbReference type="InterPro" id="IPR025961">
    <property type="entry name" value="Metal_resist"/>
</dbReference>
<sequence>MLFSRASAIAFLTLLISAVAIANPKPWFSQPTSQNPNLPNNPPNQDVPKWIQRLNLTTEQAQRMQTISNKYRGQIVESAKSLRQAQFELGQMLGSDASIDSLRQKHRQIETLKQKVGSLRFESLLEMREVLNPEQRRQVAQNLQNRIKTRKNHDSLFQKSQPPQR</sequence>
<dbReference type="Pfam" id="PF13801">
    <property type="entry name" value="Metal_resist"/>
    <property type="match status" value="1"/>
</dbReference>
<protein>
    <submittedName>
        <fullName evidence="3">Spy/CpxP family protein refolding chaperone</fullName>
    </submittedName>
</protein>
<keyword evidence="4" id="KW-1185">Reference proteome</keyword>
<evidence type="ECO:0000313" key="3">
    <source>
        <dbReference type="EMBL" id="MFB2878274.1"/>
    </source>
</evidence>
<evidence type="ECO:0000256" key="2">
    <source>
        <dbReference type="SAM" id="SignalP"/>
    </source>
</evidence>
<proteinExistence type="predicted"/>
<keyword evidence="2" id="KW-0732">Signal</keyword>
<organism evidence="3 4">
    <name type="scientific">Floridaenema aerugineum BLCC-F46</name>
    <dbReference type="NCBI Taxonomy" id="3153654"/>
    <lineage>
        <taxon>Bacteria</taxon>
        <taxon>Bacillati</taxon>
        <taxon>Cyanobacteriota</taxon>
        <taxon>Cyanophyceae</taxon>
        <taxon>Oscillatoriophycideae</taxon>
        <taxon>Aerosakkonematales</taxon>
        <taxon>Aerosakkonemataceae</taxon>
        <taxon>Floridanema</taxon>
        <taxon>Floridanema aerugineum</taxon>
    </lineage>
</organism>
<dbReference type="EMBL" id="JBHFNQ010000118">
    <property type="protein sequence ID" value="MFB2878274.1"/>
    <property type="molecule type" value="Genomic_DNA"/>
</dbReference>
<feature type="region of interest" description="Disordered" evidence="1">
    <location>
        <begin position="144"/>
        <end position="165"/>
    </location>
</feature>
<dbReference type="RefSeq" id="WP_413271351.1">
    <property type="nucleotide sequence ID" value="NZ_JBHFNQ010000118.1"/>
</dbReference>
<evidence type="ECO:0000313" key="4">
    <source>
        <dbReference type="Proteomes" id="UP001576774"/>
    </source>
</evidence>
<dbReference type="Gene3D" id="1.20.120.1490">
    <property type="match status" value="1"/>
</dbReference>
<reference evidence="3 4" key="1">
    <citation type="submission" date="2024-09" db="EMBL/GenBank/DDBJ databases">
        <title>Floridaenema gen nov. (Aerosakkonemataceae, Aerosakkonematales ord. nov., Cyanobacteria) from benthic tropical and subtropical fresh waters, with the description of four new species.</title>
        <authorList>
            <person name="Moretto J.A."/>
            <person name="Berthold D.E."/>
            <person name="Lefler F.W."/>
            <person name="Huang I.-S."/>
            <person name="Laughinghouse H. IV."/>
        </authorList>
    </citation>
    <scope>NUCLEOTIDE SEQUENCE [LARGE SCALE GENOMIC DNA]</scope>
    <source>
        <strain evidence="3 4">BLCC-F46</strain>
    </source>
</reference>
<dbReference type="Proteomes" id="UP001576774">
    <property type="component" value="Unassembled WGS sequence"/>
</dbReference>
<feature type="chain" id="PRO_5046358155" evidence="2">
    <location>
        <begin position="23"/>
        <end position="165"/>
    </location>
</feature>
<feature type="signal peptide" evidence="2">
    <location>
        <begin position="1"/>
        <end position="22"/>
    </location>
</feature>
<gene>
    <name evidence="3" type="ORF">ACE1CC_15585</name>
</gene>